<proteinExistence type="predicted"/>
<dbReference type="EMBL" id="JAAOLE020000001">
    <property type="protein sequence ID" value="NVI46484.1"/>
    <property type="molecule type" value="Genomic_DNA"/>
</dbReference>
<dbReference type="AlphaFoldDB" id="A0A974A3P2"/>
<evidence type="ECO:0000313" key="2">
    <source>
        <dbReference type="EMBL" id="NVI46484.1"/>
    </source>
</evidence>
<gene>
    <name evidence="2" type="ORF">HAP48_026695</name>
</gene>
<comment type="caution">
    <text evidence="2">The sequence shown here is derived from an EMBL/GenBank/DDBJ whole genome shotgun (WGS) entry which is preliminary data.</text>
</comment>
<accession>A0A974A3P2</accession>
<feature type="compositionally biased region" description="Polar residues" evidence="1">
    <location>
        <begin position="299"/>
        <end position="318"/>
    </location>
</feature>
<feature type="compositionally biased region" description="Basic and acidic residues" evidence="1">
    <location>
        <begin position="256"/>
        <end position="269"/>
    </location>
</feature>
<dbReference type="RefSeq" id="WP_166205803.1">
    <property type="nucleotide sequence ID" value="NZ_CP088285.1"/>
</dbReference>
<feature type="region of interest" description="Disordered" evidence="1">
    <location>
        <begin position="251"/>
        <end position="354"/>
    </location>
</feature>
<sequence length="411" mass="44695">MTTIIDNDDIRVRTLEAFAGVAGPAPSNLPATQPQSFLPPVDRVHGAQQVAVRRHEPDVLRKIKELAAAAGEYFYYRFPVKNKGKTEYIEGPTIKCANAVARLFGNCDVDCRSVDIGTHWVFHARFMDLETGYSLTRPLQQRKTQATVRGDAGRAEDIAYQIGTSKAIRNVVTNALDTFTTFAWQEAKMSVVETVGKQIEKYKTRVQIRLDEMEVDLHRVEAVRGRPLKDWLATDVARTIAEIQAVNDGMATADETWPKKDDQKADGDGKLSQFASDANKADGNAETVDPKTGEVTDGVASTNNSAQGDQPAQGSQTAEDGPQPSASATEDGAAASETAASSANSEPEGPATEAEYSDYAVAWFAEANNVEEVRARWAREKSMRAKAGVKPDTLTKLEGLMKDTVARIKKG</sequence>
<evidence type="ECO:0000256" key="1">
    <source>
        <dbReference type="SAM" id="MobiDB-lite"/>
    </source>
</evidence>
<reference evidence="2" key="1">
    <citation type="submission" date="2020-06" db="EMBL/GenBank/DDBJ databases">
        <title>Whole Genome Sequence of Bradyrhizobium sp. Strain 1S1.</title>
        <authorList>
            <person name="Bromfield E.S.P."/>
            <person name="Cloutier S."/>
        </authorList>
    </citation>
    <scope>NUCLEOTIDE SEQUENCE [LARGE SCALE GENOMIC DNA]</scope>
    <source>
        <strain evidence="2">1S1</strain>
    </source>
</reference>
<organism evidence="2">
    <name type="scientific">Bradyrhizobium septentrionale</name>
    <dbReference type="NCBI Taxonomy" id="1404411"/>
    <lineage>
        <taxon>Bacteria</taxon>
        <taxon>Pseudomonadati</taxon>
        <taxon>Pseudomonadota</taxon>
        <taxon>Alphaproteobacteria</taxon>
        <taxon>Hyphomicrobiales</taxon>
        <taxon>Nitrobacteraceae</taxon>
        <taxon>Bradyrhizobium</taxon>
    </lineage>
</organism>
<name>A0A974A3P2_9BRAD</name>
<feature type="compositionally biased region" description="Low complexity" evidence="1">
    <location>
        <begin position="325"/>
        <end position="346"/>
    </location>
</feature>
<protein>
    <submittedName>
        <fullName evidence="2">Uncharacterized protein</fullName>
    </submittedName>
</protein>